<dbReference type="InterPro" id="IPR029044">
    <property type="entry name" value="Nucleotide-diphossugar_trans"/>
</dbReference>
<dbReference type="Pfam" id="PF01983">
    <property type="entry name" value="CofC"/>
    <property type="match status" value="1"/>
</dbReference>
<dbReference type="PANTHER" id="PTHR40392">
    <property type="entry name" value="2-PHOSPHO-L-LACTATE GUANYLYLTRANSFERASE"/>
    <property type="match status" value="1"/>
</dbReference>
<sequence length="236" mass="25920">MWVLLPLKDFVKAKQRLSGCLNVAERRGLFQAMVEDVLDELVSTDVIERIVLLSDDPAAHLLATCYGVECWSERELGQGLNPVIEGALDRIAHTAPTISQVMVVHGDLPLINAVELGAMIDAGSHDPDSLIIAADRGEQGSNVVLMPMFARVPVRYGPDSLAAHQQEAAARGVNTVVMRTRWLAMDIDTRDDLTNLVMNYPGEGAERTMKYLRQYGLVQRLMVMRDIQADVAAAAQ</sequence>
<evidence type="ECO:0000256" key="4">
    <source>
        <dbReference type="ARBA" id="ARBA00023134"/>
    </source>
</evidence>
<dbReference type="NCBIfam" id="TIGR03552">
    <property type="entry name" value="F420_cofC"/>
    <property type="match status" value="1"/>
</dbReference>
<dbReference type="EC" id="2.7.7.106" evidence="5"/>
<accession>A0ABX1GF01</accession>
<keyword evidence="7" id="KW-1185">Reference proteome</keyword>
<protein>
    <recommendedName>
        <fullName evidence="5">3-phospho-D-glycerate guanylyltransferase</fullName>
        <shortName evidence="5">3PG guanylyltransferase</shortName>
        <ecNumber evidence="5">2.7.7.106</ecNumber>
    </recommendedName>
</protein>
<evidence type="ECO:0000256" key="5">
    <source>
        <dbReference type="HAMAP-Rule" id="MF_02114"/>
    </source>
</evidence>
<dbReference type="RefSeq" id="WP_168450324.1">
    <property type="nucleotide sequence ID" value="NZ_JAAWWK010000003.1"/>
</dbReference>
<dbReference type="Gene3D" id="3.90.550.10">
    <property type="entry name" value="Spore Coat Polysaccharide Biosynthesis Protein SpsA, Chain A"/>
    <property type="match status" value="1"/>
</dbReference>
<proteinExistence type="inferred from homology"/>
<evidence type="ECO:0000256" key="2">
    <source>
        <dbReference type="ARBA" id="ARBA00022695"/>
    </source>
</evidence>
<dbReference type="GO" id="GO:0043814">
    <property type="term" value="F:phospholactate guanylyltransferase activity"/>
    <property type="evidence" value="ECO:0007669"/>
    <property type="project" value="UniProtKB-EC"/>
</dbReference>
<name>A0ABX1GF01_9GAMM</name>
<organism evidence="6 7">
    <name type="scientific">Spongiibacter thalassae</name>
    <dbReference type="NCBI Taxonomy" id="2721624"/>
    <lineage>
        <taxon>Bacteria</taxon>
        <taxon>Pseudomonadati</taxon>
        <taxon>Pseudomonadota</taxon>
        <taxon>Gammaproteobacteria</taxon>
        <taxon>Cellvibrionales</taxon>
        <taxon>Spongiibacteraceae</taxon>
        <taxon>Spongiibacter</taxon>
    </lineage>
</organism>
<gene>
    <name evidence="6" type="primary">cofC</name>
    <name evidence="5" type="synonym">fbiD</name>
    <name evidence="6" type="ORF">HCU74_10155</name>
</gene>
<dbReference type="PANTHER" id="PTHR40392:SF1">
    <property type="entry name" value="2-PHOSPHO-L-LACTATE GUANYLYLTRANSFERASE"/>
    <property type="match status" value="1"/>
</dbReference>
<dbReference type="HAMAP" id="MF_02114">
    <property type="entry name" value="CofC"/>
    <property type="match status" value="1"/>
</dbReference>
<evidence type="ECO:0000256" key="3">
    <source>
        <dbReference type="ARBA" id="ARBA00022741"/>
    </source>
</evidence>
<comment type="pathway">
    <text evidence="5">Cofactor biosynthesis; coenzyme F420 biosynthesis.</text>
</comment>
<comment type="similarity">
    <text evidence="5">Belongs to the CofC family.</text>
</comment>
<keyword evidence="4 5" id="KW-0342">GTP-binding</keyword>
<evidence type="ECO:0000313" key="7">
    <source>
        <dbReference type="Proteomes" id="UP000765845"/>
    </source>
</evidence>
<keyword evidence="1 5" id="KW-0808">Transferase</keyword>
<dbReference type="InterPro" id="IPR002835">
    <property type="entry name" value="CofC"/>
</dbReference>
<dbReference type="SUPFAM" id="SSF53448">
    <property type="entry name" value="Nucleotide-diphospho-sugar transferases"/>
    <property type="match status" value="1"/>
</dbReference>
<keyword evidence="2 5" id="KW-0548">Nucleotidyltransferase</keyword>
<dbReference type="EMBL" id="JAAWWK010000003">
    <property type="protein sequence ID" value="NKI17785.1"/>
    <property type="molecule type" value="Genomic_DNA"/>
</dbReference>
<comment type="caution">
    <text evidence="6">The sequence shown here is derived from an EMBL/GenBank/DDBJ whole genome shotgun (WGS) entry which is preliminary data.</text>
</comment>
<reference evidence="6 7" key="1">
    <citation type="submission" date="2020-04" db="EMBL/GenBank/DDBJ databases">
        <authorList>
            <person name="Yoon J."/>
        </authorList>
    </citation>
    <scope>NUCLEOTIDE SEQUENCE [LARGE SCALE GENOMIC DNA]</scope>
    <source>
        <strain evidence="6 7">KMU-166</strain>
    </source>
</reference>
<keyword evidence="3 5" id="KW-0547">Nucleotide-binding</keyword>
<dbReference type="Proteomes" id="UP000765845">
    <property type="component" value="Unassembled WGS sequence"/>
</dbReference>
<evidence type="ECO:0000313" key="6">
    <source>
        <dbReference type="EMBL" id="NKI17785.1"/>
    </source>
</evidence>
<comment type="catalytic activity">
    <reaction evidence="5">
        <text>(2R)-3-phosphoglycerate + GTP + H(+) = 3-[(R)-glyceryl]-diphospho-5'-guanosine + diphosphate</text>
        <dbReference type="Rhea" id="RHEA:63440"/>
        <dbReference type="ChEBI" id="CHEBI:15378"/>
        <dbReference type="ChEBI" id="CHEBI:33019"/>
        <dbReference type="ChEBI" id="CHEBI:37565"/>
        <dbReference type="ChEBI" id="CHEBI:58272"/>
        <dbReference type="ChEBI" id="CHEBI:147306"/>
        <dbReference type="EC" id="2.7.7.106"/>
    </reaction>
</comment>
<comment type="function">
    <text evidence="5">Guanylyltransferase that catalyzes the activation of (2R)-3-phosphoglycerate (3PG) as 3-[(R)-glyceryl]-diphospho-5'-guanosine, via the condensation of 3PG with GTP. It is involved in the biosynthesis of a derivative of the hydride carrier cofactor coenzyme F420, 3PG-F420.</text>
</comment>
<evidence type="ECO:0000256" key="1">
    <source>
        <dbReference type="ARBA" id="ARBA00022679"/>
    </source>
</evidence>